<evidence type="ECO:0000256" key="3">
    <source>
        <dbReference type="ARBA" id="ARBA00022478"/>
    </source>
</evidence>
<keyword evidence="5" id="KW-0548">Nucleotidyltransferase</keyword>
<name>E6YCR2_9LECA</name>
<dbReference type="InterPro" id="IPR015712">
    <property type="entry name" value="DNA-dir_RNA_pol_su2"/>
</dbReference>
<dbReference type="FunFam" id="3.90.1070.20:FF:000001">
    <property type="entry name" value="DNA-directed RNA polymerase subunit beta"/>
    <property type="match status" value="1"/>
</dbReference>
<keyword evidence="6" id="KW-0804">Transcription</keyword>
<comment type="similarity">
    <text evidence="1 7">Belongs to the RNA polymerase beta chain family.</text>
</comment>
<evidence type="ECO:0000259" key="10">
    <source>
        <dbReference type="Pfam" id="PF04567"/>
    </source>
</evidence>
<feature type="domain" description="RNA polymerase Rpb2" evidence="10">
    <location>
        <begin position="245"/>
        <end position="316"/>
    </location>
</feature>
<keyword evidence="4" id="KW-0808">Transferase</keyword>
<keyword evidence="3" id="KW-0240">DNA-directed RNA polymerase</keyword>
<evidence type="ECO:0000313" key="11">
    <source>
        <dbReference type="EMBL" id="CAR63472.1"/>
    </source>
</evidence>
<evidence type="ECO:0000256" key="1">
    <source>
        <dbReference type="ARBA" id="ARBA00006835"/>
    </source>
</evidence>
<dbReference type="Pfam" id="PF04566">
    <property type="entry name" value="RNA_pol_Rpb2_4"/>
    <property type="match status" value="1"/>
</dbReference>
<dbReference type="InterPro" id="IPR007645">
    <property type="entry name" value="RNA_pol_Rpb2_3"/>
</dbReference>
<dbReference type="PANTHER" id="PTHR20856">
    <property type="entry name" value="DNA-DIRECTED RNA POLYMERASE I SUBUNIT 2"/>
    <property type="match status" value="1"/>
</dbReference>
<evidence type="ECO:0000256" key="5">
    <source>
        <dbReference type="ARBA" id="ARBA00022695"/>
    </source>
</evidence>
<organism evidence="11">
    <name type="scientific">Cladonia foliacea</name>
    <dbReference type="NCBI Taxonomy" id="184101"/>
    <lineage>
        <taxon>Eukaryota</taxon>
        <taxon>Fungi</taxon>
        <taxon>Dikarya</taxon>
        <taxon>Ascomycota</taxon>
        <taxon>Pezizomycotina</taxon>
        <taxon>Lecanoromycetes</taxon>
        <taxon>OSLEUM clade</taxon>
        <taxon>Lecanoromycetidae</taxon>
        <taxon>Lecanorales</taxon>
        <taxon>Lecanorineae</taxon>
        <taxon>Cladoniaceae</taxon>
        <taxon>Cladonia</taxon>
    </lineage>
</organism>
<dbReference type="Gene3D" id="3.90.1100.10">
    <property type="match status" value="1"/>
</dbReference>
<dbReference type="EC" id="2.7.7.6" evidence="2"/>
<dbReference type="SUPFAM" id="SSF64484">
    <property type="entry name" value="beta and beta-prime subunits of DNA dependent RNA-polymerase"/>
    <property type="match status" value="1"/>
</dbReference>
<dbReference type="GO" id="GO:0003677">
    <property type="term" value="F:DNA binding"/>
    <property type="evidence" value="ECO:0007669"/>
    <property type="project" value="InterPro"/>
</dbReference>
<dbReference type="Pfam" id="PF04565">
    <property type="entry name" value="RNA_pol_Rpb2_3"/>
    <property type="match status" value="1"/>
</dbReference>
<evidence type="ECO:0000259" key="8">
    <source>
        <dbReference type="Pfam" id="PF04565"/>
    </source>
</evidence>
<evidence type="ECO:0000256" key="6">
    <source>
        <dbReference type="ARBA" id="ARBA00023163"/>
    </source>
</evidence>
<dbReference type="GO" id="GO:0032549">
    <property type="term" value="F:ribonucleoside binding"/>
    <property type="evidence" value="ECO:0007669"/>
    <property type="project" value="InterPro"/>
</dbReference>
<feature type="domain" description="RNA polymerase Rpb2" evidence="8">
    <location>
        <begin position="38"/>
        <end position="102"/>
    </location>
</feature>
<evidence type="ECO:0000256" key="4">
    <source>
        <dbReference type="ARBA" id="ARBA00022679"/>
    </source>
</evidence>
<feature type="domain" description="RNA polymerase Rpb2" evidence="9">
    <location>
        <begin position="137"/>
        <end position="198"/>
    </location>
</feature>
<dbReference type="InterPro" id="IPR007646">
    <property type="entry name" value="RNA_pol_Rpb2_4"/>
</dbReference>
<evidence type="ECO:0000256" key="7">
    <source>
        <dbReference type="RuleBase" id="RU000434"/>
    </source>
</evidence>
<dbReference type="GO" id="GO:0003899">
    <property type="term" value="F:DNA-directed RNA polymerase activity"/>
    <property type="evidence" value="ECO:0007669"/>
    <property type="project" value="UniProtKB-EC"/>
</dbReference>
<dbReference type="EMBL" id="FM207565">
    <property type="protein sequence ID" value="CAR63472.1"/>
    <property type="molecule type" value="Genomic_DNA"/>
</dbReference>
<accession>E6YCR2</accession>
<dbReference type="AlphaFoldDB" id="E6YCR2"/>
<reference evidence="11" key="1">
    <citation type="journal article" date="2010" name="Syst. Biodivers.">
        <title>Insight into the Cladonia convoluta-C. foliacea (Cladoniaceae, Ascomycota) complex and related species, revealed through morphological, biochemical and phylogenetic analyses.</title>
        <authorList>
            <person name="Pino-Bodas R."/>
            <person name="Martin M.P."/>
            <person name="Burgaz A.R."/>
        </authorList>
    </citation>
    <scope>NUCLEOTIDE SEQUENCE</scope>
    <source>
        <strain evidence="11">12FOL</strain>
    </source>
</reference>
<proteinExistence type="inferred from homology"/>
<evidence type="ECO:0000256" key="2">
    <source>
        <dbReference type="ARBA" id="ARBA00012418"/>
    </source>
</evidence>
<sequence length="345" mass="38449">MALAVKSTHITNGLRYSLATGNWGDQKKAAQSKAGVSQVLNRYTFASTLSHLRRTNTPIGRDGKIAKPRQLHNTHWGLVCPAETPEGQACGLVKNLALMCYITVGTPSEPIIDFMIQRNMEVLEEYEPLSSPNATKIFVNGVWVGVHRDPAHLVSTVQNLRRKGMISHEVSLIRDIRDREFKIFTDAGRVCRPLFVIENNPASPNRGNLVLTKQMLEQLEQDKQDLAARAAGGDGDDMDKAKLGWYRLINNGVVEYVDAEEEETIMIVMTPEDLLISQQLQQGFVLPEDNSNDLNKRVKATPNPTAHTWTHCEIHPSMILGICASIIPFPDHNQVSTVLRALNTR</sequence>
<gene>
    <name evidence="11" type="primary">rpb2</name>
</gene>
<dbReference type="InterPro" id="IPR007647">
    <property type="entry name" value="RNA_pol_Rpb2_5"/>
</dbReference>
<protein>
    <recommendedName>
        <fullName evidence="2">DNA-directed RNA polymerase</fullName>
        <ecNumber evidence="2">2.7.7.6</ecNumber>
    </recommendedName>
</protein>
<dbReference type="GO" id="GO:0000428">
    <property type="term" value="C:DNA-directed RNA polymerase complex"/>
    <property type="evidence" value="ECO:0007669"/>
    <property type="project" value="UniProtKB-KW"/>
</dbReference>
<dbReference type="Pfam" id="PF04567">
    <property type="entry name" value="RNA_pol_Rpb2_5"/>
    <property type="match status" value="1"/>
</dbReference>
<dbReference type="GO" id="GO:0006351">
    <property type="term" value="P:DNA-templated transcription"/>
    <property type="evidence" value="ECO:0007669"/>
    <property type="project" value="InterPro"/>
</dbReference>
<evidence type="ECO:0000259" key="9">
    <source>
        <dbReference type="Pfam" id="PF04566"/>
    </source>
</evidence>